<dbReference type="Proteomes" id="UP000000268">
    <property type="component" value="Chromosome"/>
</dbReference>
<dbReference type="Pfam" id="PF11320">
    <property type="entry name" value="DUF3122"/>
    <property type="match status" value="1"/>
</dbReference>
<organism evidence="2 3">
    <name type="scientific">Acaryochloris marina (strain MBIC 11017)</name>
    <dbReference type="NCBI Taxonomy" id="329726"/>
    <lineage>
        <taxon>Bacteria</taxon>
        <taxon>Bacillati</taxon>
        <taxon>Cyanobacteriota</taxon>
        <taxon>Cyanophyceae</taxon>
        <taxon>Acaryochloridales</taxon>
        <taxon>Acaryochloridaceae</taxon>
        <taxon>Acaryochloris</taxon>
    </lineage>
</organism>
<feature type="chain" id="PRO_5002746738" description="DUF3122 domain-containing protein" evidence="1">
    <location>
        <begin position="26"/>
        <end position="167"/>
    </location>
</feature>
<feature type="signal peptide" evidence="1">
    <location>
        <begin position="1"/>
        <end position="25"/>
    </location>
</feature>
<accession>B0CD08</accession>
<gene>
    <name evidence="2" type="ordered locus">AM1_5495</name>
</gene>
<evidence type="ECO:0000313" key="2">
    <source>
        <dbReference type="EMBL" id="ABW30450.1"/>
    </source>
</evidence>
<reference evidence="2 3" key="1">
    <citation type="journal article" date="2008" name="Proc. Natl. Acad. Sci. U.S.A.">
        <title>Niche adaptation and genome expansion in the chlorophyll d-producing cyanobacterium Acaryochloris marina.</title>
        <authorList>
            <person name="Swingley W.D."/>
            <person name="Chen M."/>
            <person name="Cheung P.C."/>
            <person name="Conrad A.L."/>
            <person name="Dejesa L.C."/>
            <person name="Hao J."/>
            <person name="Honchak B.M."/>
            <person name="Karbach L.E."/>
            <person name="Kurdoglu A."/>
            <person name="Lahiri S."/>
            <person name="Mastrian S.D."/>
            <person name="Miyashita H."/>
            <person name="Page L."/>
            <person name="Ramakrishna P."/>
            <person name="Satoh S."/>
            <person name="Sattley W.M."/>
            <person name="Shimada Y."/>
            <person name="Taylor H.L."/>
            <person name="Tomo T."/>
            <person name="Tsuchiya T."/>
            <person name="Wang Z.T."/>
            <person name="Raymond J."/>
            <person name="Mimuro M."/>
            <person name="Blankenship R.E."/>
            <person name="Touchman J.W."/>
        </authorList>
    </citation>
    <scope>NUCLEOTIDE SEQUENCE [LARGE SCALE GENOMIC DNA]</scope>
    <source>
        <strain evidence="3">MBIC 11017</strain>
    </source>
</reference>
<protein>
    <recommendedName>
        <fullName evidence="4">DUF3122 domain-containing protein</fullName>
    </recommendedName>
</protein>
<dbReference type="RefSeq" id="WP_012165685.1">
    <property type="nucleotide sequence ID" value="NC_009925.1"/>
</dbReference>
<dbReference type="KEGG" id="amr:AM1_5495"/>
<evidence type="ECO:0008006" key="4">
    <source>
        <dbReference type="Google" id="ProtNLM"/>
    </source>
</evidence>
<dbReference type="eggNOG" id="ENOG5032U3M">
    <property type="taxonomic scope" value="Bacteria"/>
</dbReference>
<dbReference type="InterPro" id="IPR021469">
    <property type="entry name" value="DUF3122"/>
</dbReference>
<sequence>MMLRRLITLLLLLLSLTAYPLPVQAETHLYQEKPGQVTLRSQQSLQDQAKRSWQTILFKRYVDNQLEGIFLRLVGFPGQVEVAPEQPLQLSIADQFLWQSQPAMDGTTLMLPENVGQYNVQPLLENLDSDTRLVLEIPLVSGLTANIIAPPAVIHEWREVTQFSPHS</sequence>
<dbReference type="AlphaFoldDB" id="B0CD08"/>
<dbReference type="STRING" id="329726.AM1_5495"/>
<evidence type="ECO:0000313" key="3">
    <source>
        <dbReference type="Proteomes" id="UP000000268"/>
    </source>
</evidence>
<dbReference type="EMBL" id="CP000828">
    <property type="protein sequence ID" value="ABW30450.1"/>
    <property type="molecule type" value="Genomic_DNA"/>
</dbReference>
<proteinExistence type="predicted"/>
<dbReference type="OrthoDB" id="463245at2"/>
<name>B0CD08_ACAM1</name>
<evidence type="ECO:0000256" key="1">
    <source>
        <dbReference type="SAM" id="SignalP"/>
    </source>
</evidence>
<keyword evidence="3" id="KW-1185">Reference proteome</keyword>
<dbReference type="HOGENOM" id="CLU_110216_0_0_3"/>
<keyword evidence="1" id="KW-0732">Signal</keyword>